<evidence type="ECO:0000313" key="1">
    <source>
        <dbReference type="EMBL" id="CAG5077601.1"/>
    </source>
</evidence>
<evidence type="ECO:0008006" key="3">
    <source>
        <dbReference type="Google" id="ProtNLM"/>
    </source>
</evidence>
<gene>
    <name evidence="1" type="ORF">CRYO30217_00435</name>
</gene>
<protein>
    <recommendedName>
        <fullName evidence="3">DUF429 domain-containing protein</fullName>
    </recommendedName>
</protein>
<dbReference type="KEGG" id="ptan:CRYO30217_00435"/>
<dbReference type="AlphaFoldDB" id="A0A916JKV0"/>
<name>A0A916JKV0_9FLAO</name>
<dbReference type="InterPro" id="IPR007362">
    <property type="entry name" value="DUF429"/>
</dbReference>
<proteinExistence type="predicted"/>
<dbReference type="Proteomes" id="UP000683507">
    <property type="component" value="Chromosome"/>
</dbReference>
<evidence type="ECO:0000313" key="2">
    <source>
        <dbReference type="Proteomes" id="UP000683507"/>
    </source>
</evidence>
<keyword evidence="2" id="KW-1185">Reference proteome</keyword>
<dbReference type="EMBL" id="OU015584">
    <property type="protein sequence ID" value="CAG5077601.1"/>
    <property type="molecule type" value="Genomic_DNA"/>
</dbReference>
<dbReference type="Pfam" id="PF04250">
    <property type="entry name" value="DUF429"/>
    <property type="match status" value="1"/>
</dbReference>
<reference evidence="1" key="1">
    <citation type="submission" date="2021-04" db="EMBL/GenBank/DDBJ databases">
        <authorList>
            <person name="Rodrigo-Torres L."/>
            <person name="Arahal R. D."/>
            <person name="Lucena T."/>
        </authorList>
    </citation>
    <scope>NUCLEOTIDE SEQUENCE</scope>
    <source>
        <strain evidence="1">AS29M-1</strain>
    </source>
</reference>
<dbReference type="RefSeq" id="WP_258540670.1">
    <property type="nucleotide sequence ID" value="NZ_OU015584.1"/>
</dbReference>
<organism evidence="1 2">
    <name type="scientific">Parvicella tangerina</name>
    <dbReference type="NCBI Taxonomy" id="2829795"/>
    <lineage>
        <taxon>Bacteria</taxon>
        <taxon>Pseudomonadati</taxon>
        <taxon>Bacteroidota</taxon>
        <taxon>Flavobacteriia</taxon>
        <taxon>Flavobacteriales</taxon>
        <taxon>Parvicellaceae</taxon>
        <taxon>Parvicella</taxon>
    </lineage>
</organism>
<accession>A0A916JKV0</accession>
<sequence length="222" mass="24544">MELNAKYYLGVDVAGSKNTWFTIIKYSNGKLHLLQPPDITSFNALLDIGNKLGGFHAIAIDAPLSEDVVSESGMRPCEKALRIELENGGNPNWIMSQNSMMAVPTRGRSIASLLALYSGTIIETHPTVCLHRTLGNIPNYKKPSERVVVYPLVLRWLDSINLIIDTEPGWFEKDGCLDSLVCACVSFLYIQSPDSLENLSLKDLADSGVLNMRGHHPFIITK</sequence>